<name>A0A6H0X4E4_9CAUD</name>
<organism evidence="1 2">
    <name type="scientific">Klebsiella phage KpS8</name>
    <dbReference type="NCBI Taxonomy" id="2847815"/>
    <lineage>
        <taxon>Viruses</taxon>
        <taxon>Duplodnaviria</taxon>
        <taxon>Heunggongvirae</taxon>
        <taxon>Uroviricota</taxon>
        <taxon>Caudoviricetes</taxon>
        <taxon>Vequintavirinae</taxon>
        <taxon>Mydovirus</taxon>
        <taxon>Mydovirus KpS8</taxon>
    </lineage>
</organism>
<proteinExistence type="predicted"/>
<evidence type="ECO:0000313" key="2">
    <source>
        <dbReference type="Proteomes" id="UP000502319"/>
    </source>
</evidence>
<sequence>MIMKTVKAKDLKGGMIIELPDIAPGFKPGSVLITQIEIEAPHIVEVSFYYKKRYMADLYHPEAEFKLISE</sequence>
<keyword evidence="2" id="KW-1185">Reference proteome</keyword>
<reference evidence="1 2" key="1">
    <citation type="submission" date="2020-03" db="EMBL/GenBank/DDBJ databases">
        <title>Complete genome sequence of Klebsiella pneumoniae phage KpS8.</title>
        <authorList>
            <person name="Denisenko E."/>
            <person name="Kislichkina A."/>
            <person name="Verevkin V."/>
            <person name="Krasilnikova V."/>
            <person name="Volozhantsev N."/>
        </authorList>
    </citation>
    <scope>NUCLEOTIDE SEQUENCE [LARGE SCALE GENOMIC DNA]</scope>
</reference>
<protein>
    <submittedName>
        <fullName evidence="1">Uncharacterized protein</fullName>
    </submittedName>
</protein>
<dbReference type="Proteomes" id="UP000502319">
    <property type="component" value="Segment"/>
</dbReference>
<dbReference type="EMBL" id="MT178275">
    <property type="protein sequence ID" value="QIW88369.1"/>
    <property type="molecule type" value="Genomic_DNA"/>
</dbReference>
<gene>
    <name evidence="1" type="ORF">kps8_197</name>
</gene>
<evidence type="ECO:0000313" key="1">
    <source>
        <dbReference type="EMBL" id="QIW88369.1"/>
    </source>
</evidence>
<accession>A0A6H0X4E4</accession>